<dbReference type="GO" id="GO:0005886">
    <property type="term" value="C:plasma membrane"/>
    <property type="evidence" value="ECO:0007669"/>
    <property type="project" value="UniProtKB-SubCell"/>
</dbReference>
<evidence type="ECO:0000256" key="5">
    <source>
        <dbReference type="ARBA" id="ARBA00022989"/>
    </source>
</evidence>
<keyword evidence="6 7" id="KW-0472">Membrane</keyword>
<sequence length="266" mass="30594">MHPILFKIGNFSIYSYGVVIACSIFVVSSLILRQGKKEGFSEEEFFNLIFLVVIIGLLGARLLHIMVHLAYYLRHPIEIIAIRHGGLAIQGGVIFGLLAAILFLRRRKLPILKTLDIFALYFPLAQAIGRIGCFLNGCCYGKEINFFLSVRFPFDNASRHPTQLYYSVSNFSIFLILFFLYRQRKNLSSASENSADLQSWIKDGDIMLFYFMFYAVSRYSLDFLRDNLEPVFFSLYPTQVISFFTFLIAGGLLILRIIRRNNKSIK</sequence>
<feature type="transmembrane region" description="Helical" evidence="7">
    <location>
        <begin position="13"/>
        <end position="33"/>
    </location>
</feature>
<dbReference type="EC" id="2.5.1.145" evidence="7"/>
<dbReference type="Pfam" id="PF01790">
    <property type="entry name" value="LGT"/>
    <property type="match status" value="1"/>
</dbReference>
<keyword evidence="5 7" id="KW-1133">Transmembrane helix</keyword>
<comment type="pathway">
    <text evidence="7">Protein modification; lipoprotein biosynthesis (diacylglyceryl transfer).</text>
</comment>
<dbReference type="GO" id="GO:0042158">
    <property type="term" value="P:lipoprotein biosynthetic process"/>
    <property type="evidence" value="ECO:0007669"/>
    <property type="project" value="UniProtKB-UniRule"/>
</dbReference>
<feature type="binding site" evidence="7">
    <location>
        <position position="130"/>
    </location>
    <ligand>
        <name>a 1,2-diacyl-sn-glycero-3-phospho-(1'-sn-glycerol)</name>
        <dbReference type="ChEBI" id="CHEBI:64716"/>
    </ligand>
</feature>
<comment type="similarity">
    <text evidence="1 7">Belongs to the Lgt family.</text>
</comment>
<dbReference type="Proteomes" id="UP000228886">
    <property type="component" value="Unassembled WGS sequence"/>
</dbReference>
<dbReference type="GO" id="GO:0008961">
    <property type="term" value="F:phosphatidylglycerol-prolipoprotein diacylglyceryl transferase activity"/>
    <property type="evidence" value="ECO:0007669"/>
    <property type="project" value="UniProtKB-UniRule"/>
</dbReference>
<keyword evidence="8" id="KW-0449">Lipoprotein</keyword>
<keyword evidence="2 7" id="KW-1003">Cell membrane</keyword>
<dbReference type="NCBIfam" id="TIGR00544">
    <property type="entry name" value="lgt"/>
    <property type="match status" value="1"/>
</dbReference>
<dbReference type="PROSITE" id="PS51257">
    <property type="entry name" value="PROKAR_LIPOPROTEIN"/>
    <property type="match status" value="1"/>
</dbReference>
<evidence type="ECO:0000256" key="2">
    <source>
        <dbReference type="ARBA" id="ARBA00022475"/>
    </source>
</evidence>
<feature type="transmembrane region" description="Helical" evidence="7">
    <location>
        <begin position="203"/>
        <end position="221"/>
    </location>
</feature>
<evidence type="ECO:0000256" key="3">
    <source>
        <dbReference type="ARBA" id="ARBA00022679"/>
    </source>
</evidence>
<feature type="transmembrane region" description="Helical" evidence="7">
    <location>
        <begin position="117"/>
        <end position="137"/>
    </location>
</feature>
<evidence type="ECO:0000256" key="1">
    <source>
        <dbReference type="ARBA" id="ARBA00007150"/>
    </source>
</evidence>
<comment type="function">
    <text evidence="7">Catalyzes the transfer of the diacylglyceryl group from phosphatidylglycerol to the sulfhydryl group of the N-terminal cysteine of a prolipoprotein, the first step in the formation of mature lipoproteins.</text>
</comment>
<feature type="transmembrane region" description="Helical" evidence="7">
    <location>
        <begin position="45"/>
        <end position="67"/>
    </location>
</feature>
<evidence type="ECO:0000256" key="4">
    <source>
        <dbReference type="ARBA" id="ARBA00022692"/>
    </source>
</evidence>
<reference evidence="9" key="1">
    <citation type="submission" date="2017-09" db="EMBL/GenBank/DDBJ databases">
        <title>Depth-based differentiation of microbial function through sediment-hosted aquifers and enrichment of novel symbionts in the deep terrestrial subsurface.</title>
        <authorList>
            <person name="Probst A.J."/>
            <person name="Ladd B."/>
            <person name="Jarett J.K."/>
            <person name="Geller-Mcgrath D.E."/>
            <person name="Sieber C.M.K."/>
            <person name="Emerson J.B."/>
            <person name="Anantharaman K."/>
            <person name="Thomas B.C."/>
            <person name="Malmstrom R."/>
            <person name="Stieglmeier M."/>
            <person name="Klingl A."/>
            <person name="Woyke T."/>
            <person name="Ryan C.M."/>
            <person name="Banfield J.F."/>
        </authorList>
    </citation>
    <scope>NUCLEOTIDE SEQUENCE [LARGE SCALE GENOMIC DNA]</scope>
</reference>
<protein>
    <recommendedName>
        <fullName evidence="7">Phosphatidylglycerol--prolipoprotein diacylglyceryl transferase</fullName>
        <ecNumber evidence="7">2.5.1.145</ecNumber>
    </recommendedName>
</protein>
<comment type="caution">
    <text evidence="8">The sequence shown here is derived from an EMBL/GenBank/DDBJ whole genome shotgun (WGS) entry which is preliminary data.</text>
</comment>
<feature type="transmembrane region" description="Helical" evidence="7">
    <location>
        <begin position="164"/>
        <end position="182"/>
    </location>
</feature>
<feature type="transmembrane region" description="Helical" evidence="7">
    <location>
        <begin position="241"/>
        <end position="258"/>
    </location>
</feature>
<feature type="transmembrane region" description="Helical" evidence="7">
    <location>
        <begin position="87"/>
        <end position="105"/>
    </location>
</feature>
<dbReference type="EMBL" id="PETL01000251">
    <property type="protein sequence ID" value="PIV63845.1"/>
    <property type="molecule type" value="Genomic_DNA"/>
</dbReference>
<dbReference type="HAMAP" id="MF_01147">
    <property type="entry name" value="Lgt"/>
    <property type="match status" value="1"/>
</dbReference>
<dbReference type="PANTHER" id="PTHR30589:SF0">
    <property type="entry name" value="PHOSPHATIDYLGLYCEROL--PROLIPOPROTEIN DIACYLGLYCERYL TRANSFERASE"/>
    <property type="match status" value="1"/>
</dbReference>
<evidence type="ECO:0000313" key="8">
    <source>
        <dbReference type="EMBL" id="PIV63845.1"/>
    </source>
</evidence>
<proteinExistence type="inferred from homology"/>
<dbReference type="UniPathway" id="UPA00664"/>
<name>A0A2M7E813_9BACT</name>
<dbReference type="AlphaFoldDB" id="A0A2M7E813"/>
<evidence type="ECO:0000313" key="9">
    <source>
        <dbReference type="Proteomes" id="UP000228886"/>
    </source>
</evidence>
<comment type="catalytic activity">
    <reaction evidence="7">
        <text>L-cysteinyl-[prolipoprotein] + a 1,2-diacyl-sn-glycero-3-phospho-(1'-sn-glycerol) = an S-1,2-diacyl-sn-glyceryl-L-cysteinyl-[prolipoprotein] + sn-glycerol 1-phosphate + H(+)</text>
        <dbReference type="Rhea" id="RHEA:56712"/>
        <dbReference type="Rhea" id="RHEA-COMP:14679"/>
        <dbReference type="Rhea" id="RHEA-COMP:14680"/>
        <dbReference type="ChEBI" id="CHEBI:15378"/>
        <dbReference type="ChEBI" id="CHEBI:29950"/>
        <dbReference type="ChEBI" id="CHEBI:57685"/>
        <dbReference type="ChEBI" id="CHEBI:64716"/>
        <dbReference type="ChEBI" id="CHEBI:140658"/>
        <dbReference type="EC" id="2.5.1.145"/>
    </reaction>
</comment>
<dbReference type="InterPro" id="IPR001640">
    <property type="entry name" value="Lgt"/>
</dbReference>
<keyword evidence="4 7" id="KW-0812">Transmembrane</keyword>
<comment type="subcellular location">
    <subcellularLocation>
        <location evidence="7">Cell membrane</location>
        <topology evidence="7">Multi-pass membrane protein</topology>
    </subcellularLocation>
</comment>
<evidence type="ECO:0000256" key="7">
    <source>
        <dbReference type="HAMAP-Rule" id="MF_01147"/>
    </source>
</evidence>
<dbReference type="PANTHER" id="PTHR30589">
    <property type="entry name" value="PROLIPOPROTEIN DIACYLGLYCERYL TRANSFERASE"/>
    <property type="match status" value="1"/>
</dbReference>
<accession>A0A2M7E813</accession>
<gene>
    <name evidence="7 8" type="primary">lgt</name>
    <name evidence="8" type="ORF">COS11_05290</name>
</gene>
<organism evidence="8 9">
    <name type="scientific">bacterium (Candidatus Ratteibacteria) CG01_land_8_20_14_3_00_40_19</name>
    <dbReference type="NCBI Taxonomy" id="2014290"/>
    <lineage>
        <taxon>Bacteria</taxon>
        <taxon>Candidatus Ratteibacteria</taxon>
    </lineage>
</organism>
<keyword evidence="3 7" id="KW-0808">Transferase</keyword>
<evidence type="ECO:0000256" key="6">
    <source>
        <dbReference type="ARBA" id="ARBA00023136"/>
    </source>
</evidence>